<comment type="caution">
    <text evidence="1">The sequence shown here is derived from an EMBL/GenBank/DDBJ whole genome shotgun (WGS) entry which is preliminary data.</text>
</comment>
<gene>
    <name evidence="1" type="ORF">FC19_GL001238</name>
</gene>
<dbReference type="AntiFam" id="ANF00010">
    <property type="entry name" value="tRNA translation"/>
</dbReference>
<name>A0A0R2CW29_9LACO</name>
<evidence type="ECO:0000313" key="1">
    <source>
        <dbReference type="EMBL" id="KRM95760.1"/>
    </source>
</evidence>
<dbReference type="EMBL" id="AYZD01000018">
    <property type="protein sequence ID" value="KRM95760.1"/>
    <property type="molecule type" value="Genomic_DNA"/>
</dbReference>
<dbReference type="Proteomes" id="UP000051015">
    <property type="component" value="Unassembled WGS sequence"/>
</dbReference>
<dbReference type="AlphaFoldDB" id="A0A0R2CW29"/>
<keyword evidence="2" id="KW-1185">Reference proteome</keyword>
<reference evidence="1 2" key="1">
    <citation type="journal article" date="2015" name="Genome Announc.">
        <title>Expanding the biotechnology potential of lactobacilli through comparative genomics of 213 strains and associated genera.</title>
        <authorList>
            <person name="Sun Z."/>
            <person name="Harris H.M."/>
            <person name="McCann A."/>
            <person name="Guo C."/>
            <person name="Argimon S."/>
            <person name="Zhang W."/>
            <person name="Yang X."/>
            <person name="Jeffery I.B."/>
            <person name="Cooney J.C."/>
            <person name="Kagawa T.F."/>
            <person name="Liu W."/>
            <person name="Song Y."/>
            <person name="Salvetti E."/>
            <person name="Wrobel A."/>
            <person name="Rasinkangas P."/>
            <person name="Parkhill J."/>
            <person name="Rea M.C."/>
            <person name="O'Sullivan O."/>
            <person name="Ritari J."/>
            <person name="Douillard F.P."/>
            <person name="Paul Ross R."/>
            <person name="Yang R."/>
            <person name="Briner A.E."/>
            <person name="Felis G.E."/>
            <person name="de Vos W.M."/>
            <person name="Barrangou R."/>
            <person name="Klaenhammer T.R."/>
            <person name="Caufield P.W."/>
            <person name="Cui Y."/>
            <person name="Zhang H."/>
            <person name="O'Toole P.W."/>
        </authorList>
    </citation>
    <scope>NUCLEOTIDE SEQUENCE [LARGE SCALE GENOMIC DNA]</scope>
    <source>
        <strain evidence="1 2">DSM 21051</strain>
    </source>
</reference>
<protein>
    <submittedName>
        <fullName evidence="1">Uncharacterized protein</fullName>
    </submittedName>
</protein>
<organism evidence="1 2">
    <name type="scientific">Liquorilactobacillus aquaticus DSM 21051</name>
    <dbReference type="NCBI Taxonomy" id="1423725"/>
    <lineage>
        <taxon>Bacteria</taxon>
        <taxon>Bacillati</taxon>
        <taxon>Bacillota</taxon>
        <taxon>Bacilli</taxon>
        <taxon>Lactobacillales</taxon>
        <taxon>Lactobacillaceae</taxon>
        <taxon>Liquorilactobacillus</taxon>
    </lineage>
</organism>
<sequence>MKIDGLSFSYSNIFSRKATIQATFFQNSIDKKAKIYYYEIVDFWAFAKLVRQRTLNPQFTGSSPVCPINTS</sequence>
<evidence type="ECO:0000313" key="2">
    <source>
        <dbReference type="Proteomes" id="UP000051015"/>
    </source>
</evidence>
<accession>A0A0R2CW29</accession>
<proteinExistence type="predicted"/>